<protein>
    <submittedName>
        <fullName evidence="3">Uncharacterized protein</fullName>
    </submittedName>
</protein>
<keyword evidence="2" id="KW-1133">Transmembrane helix</keyword>
<keyword evidence="2" id="KW-0472">Membrane</keyword>
<feature type="region of interest" description="Disordered" evidence="1">
    <location>
        <begin position="733"/>
        <end position="766"/>
    </location>
</feature>
<feature type="transmembrane region" description="Helical" evidence="2">
    <location>
        <begin position="142"/>
        <end position="160"/>
    </location>
</feature>
<reference evidence="3 4" key="1">
    <citation type="submission" date="2019-03" db="EMBL/GenBank/DDBJ databases">
        <title>Sequencing the genomes of 1000 actinobacteria strains.</title>
        <authorList>
            <person name="Klenk H.-P."/>
        </authorList>
    </citation>
    <scope>NUCLEOTIDE SEQUENCE [LARGE SCALE GENOMIC DNA]</scope>
    <source>
        <strain evidence="3 4">DSM 44969</strain>
    </source>
</reference>
<feature type="compositionally biased region" description="Gly residues" evidence="1">
    <location>
        <begin position="447"/>
        <end position="456"/>
    </location>
</feature>
<accession>A0A4R1HVU7</accession>
<feature type="transmembrane region" description="Helical" evidence="2">
    <location>
        <begin position="281"/>
        <end position="303"/>
    </location>
</feature>
<dbReference type="AlphaFoldDB" id="A0A4R1HVU7"/>
<feature type="compositionally biased region" description="Low complexity" evidence="1">
    <location>
        <begin position="230"/>
        <end position="239"/>
    </location>
</feature>
<dbReference type="Proteomes" id="UP000295560">
    <property type="component" value="Unassembled WGS sequence"/>
</dbReference>
<evidence type="ECO:0000256" key="2">
    <source>
        <dbReference type="SAM" id="Phobius"/>
    </source>
</evidence>
<gene>
    <name evidence="3" type="ORF">EV378_1374</name>
</gene>
<evidence type="ECO:0000313" key="4">
    <source>
        <dbReference type="Proteomes" id="UP000295560"/>
    </source>
</evidence>
<feature type="transmembrane region" description="Helical" evidence="2">
    <location>
        <begin position="56"/>
        <end position="74"/>
    </location>
</feature>
<evidence type="ECO:0000256" key="1">
    <source>
        <dbReference type="SAM" id="MobiDB-lite"/>
    </source>
</evidence>
<feature type="compositionally biased region" description="Low complexity" evidence="1">
    <location>
        <begin position="427"/>
        <end position="446"/>
    </location>
</feature>
<keyword evidence="2" id="KW-0812">Transmembrane</keyword>
<feature type="transmembrane region" description="Helical" evidence="2">
    <location>
        <begin position="117"/>
        <end position="135"/>
    </location>
</feature>
<organism evidence="3 4">
    <name type="scientific">Pseudonocardia endophytica</name>
    <dbReference type="NCBI Taxonomy" id="401976"/>
    <lineage>
        <taxon>Bacteria</taxon>
        <taxon>Bacillati</taxon>
        <taxon>Actinomycetota</taxon>
        <taxon>Actinomycetes</taxon>
        <taxon>Pseudonocardiales</taxon>
        <taxon>Pseudonocardiaceae</taxon>
        <taxon>Pseudonocardia</taxon>
    </lineage>
</organism>
<proteinExistence type="predicted"/>
<name>A0A4R1HVU7_PSEEN</name>
<feature type="transmembrane region" description="Helical" evidence="2">
    <location>
        <begin position="252"/>
        <end position="275"/>
    </location>
</feature>
<evidence type="ECO:0000313" key="3">
    <source>
        <dbReference type="EMBL" id="TCK25561.1"/>
    </source>
</evidence>
<feature type="transmembrane region" description="Helical" evidence="2">
    <location>
        <begin position="172"/>
        <end position="194"/>
    </location>
</feature>
<feature type="region of interest" description="Disordered" evidence="1">
    <location>
        <begin position="204"/>
        <end position="239"/>
    </location>
</feature>
<comment type="caution">
    <text evidence="3">The sequence shown here is derived from an EMBL/GenBank/DDBJ whole genome shotgun (WGS) entry which is preliminary data.</text>
</comment>
<dbReference type="EMBL" id="SMFZ01000001">
    <property type="protein sequence ID" value="TCK25561.1"/>
    <property type="molecule type" value="Genomic_DNA"/>
</dbReference>
<feature type="transmembrane region" description="Helical" evidence="2">
    <location>
        <begin position="94"/>
        <end position="111"/>
    </location>
</feature>
<keyword evidence="4" id="KW-1185">Reference proteome</keyword>
<feature type="region of interest" description="Disordered" evidence="1">
    <location>
        <begin position="406"/>
        <end position="466"/>
    </location>
</feature>
<feature type="transmembrane region" description="Helical" evidence="2">
    <location>
        <begin position="21"/>
        <end position="44"/>
    </location>
</feature>
<sequence>MLQRGAVDSTAPRRGGPRPEVVRVGVFVGALVLAGLGAAVAGSVAGELTAPGATTAVRLVLLVAGALVAGLGLVHPLTGARESAPPGRWHRRVAWASGLLAAAAALAGYLHGDVSRTGTLVWVVAALAVPALLEIRHASARWTVPVAALPGVVLVAVTFGSAHTGLAFAADVVYAVASSVLLAALAALTLRAFGDGVPGPGADRALDQDGGAVGERSNSSDVLIDDRSPSARPSSGPAAAPGWPVRLGSVGLVAAVVAALAGAARILTAGPYSVIDLVGTAYGRAALVAVALPAVAAVVLLALCRTAYRRAAPVAAGATRRGGVRHDAAGAPAAADGVRSAVLAGATGAVVALGVAAASVAGLLPAPAPAAVPGQALLRTVALDGVNVPVLVAPMRPGPNLVQLGGSGYPATGDAATQQPGPGGTGAPSTPAGAAGGEADPGTAGHDMGGTAGTGGHEMATHGGSATVAADGDPVGFVSRPGARGGWAVVDIPAGTTSLTVSMAGDSATVPVSVGDSVGDAPSSALTGRDGPECASAIVGAALGGTPGTVTSCPSQALDPEQAGALTATVRTMAEKGARNVRLVGDASPRSVAATRLVRDEGRKAGLAFTPDAGNDPNSALVVVSGWEQAVDVLGEVRQRAATTPTHLGGTFLAPWLLTGDVLRQTASAFLPLSFAPNEPEAQRFALALAATHPDTAPSASGYLAWAREIGVRTDPRPSLYGAAAVNVPMSIEPQGSSGHHGGPDPAAWFPGGTVVPVSGPMEGSP</sequence>